<keyword evidence="3" id="KW-1185">Reference proteome</keyword>
<name>A0A9Q1J3L1_SYNKA</name>
<comment type="caution">
    <text evidence="2">The sequence shown here is derived from an EMBL/GenBank/DDBJ whole genome shotgun (WGS) entry which is preliminary data.</text>
</comment>
<proteinExistence type="predicted"/>
<evidence type="ECO:0000256" key="1">
    <source>
        <dbReference type="SAM" id="MobiDB-lite"/>
    </source>
</evidence>
<sequence>MKFLKPQHLISSENGEAGAAVMPGSHDWLWRYGPGAVRLGSAGFSAIPLGCYGTAILNKEPLARGNREEAWPGNGRAAGVTGGPGDPAKCWGRLQPHPFGWYSLCYRLLGVNGVSAFRLSCAALHSPCSGEAGPGRRFKPTYRSTTDTPVRS</sequence>
<evidence type="ECO:0000313" key="3">
    <source>
        <dbReference type="Proteomes" id="UP001152622"/>
    </source>
</evidence>
<organism evidence="2 3">
    <name type="scientific">Synaphobranchus kaupii</name>
    <name type="common">Kaup's arrowtooth eel</name>
    <dbReference type="NCBI Taxonomy" id="118154"/>
    <lineage>
        <taxon>Eukaryota</taxon>
        <taxon>Metazoa</taxon>
        <taxon>Chordata</taxon>
        <taxon>Craniata</taxon>
        <taxon>Vertebrata</taxon>
        <taxon>Euteleostomi</taxon>
        <taxon>Actinopterygii</taxon>
        <taxon>Neopterygii</taxon>
        <taxon>Teleostei</taxon>
        <taxon>Anguilliformes</taxon>
        <taxon>Synaphobranchidae</taxon>
        <taxon>Synaphobranchus</taxon>
    </lineage>
</organism>
<feature type="compositionally biased region" description="Polar residues" evidence="1">
    <location>
        <begin position="142"/>
        <end position="152"/>
    </location>
</feature>
<dbReference type="EMBL" id="JAINUF010000003">
    <property type="protein sequence ID" value="KAJ8368385.1"/>
    <property type="molecule type" value="Genomic_DNA"/>
</dbReference>
<accession>A0A9Q1J3L1</accession>
<evidence type="ECO:0000313" key="2">
    <source>
        <dbReference type="EMBL" id="KAJ8368385.1"/>
    </source>
</evidence>
<reference evidence="2" key="1">
    <citation type="journal article" date="2023" name="Science">
        <title>Genome structures resolve the early diversification of teleost fishes.</title>
        <authorList>
            <person name="Parey E."/>
            <person name="Louis A."/>
            <person name="Montfort J."/>
            <person name="Bouchez O."/>
            <person name="Roques C."/>
            <person name="Iampietro C."/>
            <person name="Lluch J."/>
            <person name="Castinel A."/>
            <person name="Donnadieu C."/>
            <person name="Desvignes T."/>
            <person name="Floi Bucao C."/>
            <person name="Jouanno E."/>
            <person name="Wen M."/>
            <person name="Mejri S."/>
            <person name="Dirks R."/>
            <person name="Jansen H."/>
            <person name="Henkel C."/>
            <person name="Chen W.J."/>
            <person name="Zahm M."/>
            <person name="Cabau C."/>
            <person name="Klopp C."/>
            <person name="Thompson A.W."/>
            <person name="Robinson-Rechavi M."/>
            <person name="Braasch I."/>
            <person name="Lecointre G."/>
            <person name="Bobe J."/>
            <person name="Postlethwait J.H."/>
            <person name="Berthelot C."/>
            <person name="Roest Crollius H."/>
            <person name="Guiguen Y."/>
        </authorList>
    </citation>
    <scope>NUCLEOTIDE SEQUENCE</scope>
    <source>
        <strain evidence="2">WJC10195</strain>
    </source>
</reference>
<dbReference type="AlphaFoldDB" id="A0A9Q1J3L1"/>
<protein>
    <submittedName>
        <fullName evidence="2">Uncharacterized protein</fullName>
    </submittedName>
</protein>
<feature type="region of interest" description="Disordered" evidence="1">
    <location>
        <begin position="128"/>
        <end position="152"/>
    </location>
</feature>
<dbReference type="Proteomes" id="UP001152622">
    <property type="component" value="Chromosome 3"/>
</dbReference>
<gene>
    <name evidence="2" type="ORF">SKAU_G00084130</name>
</gene>